<dbReference type="AlphaFoldDB" id="A0A1J4JIB0"/>
<dbReference type="Proteomes" id="UP000179807">
    <property type="component" value="Unassembled WGS sequence"/>
</dbReference>
<sequence>MKNSSPNVFDRLLASSMKKRRPMNLTSQDTSGYVFSQTATNMTSSPVLLLHNTPNNEKNVPLKAKNASNLSHTVTVPITSRSLPNPSNHTSHFSSTFNSINQPLRNINETGSRPKTAINNFGRMHELTQNDVEAISEVPTANVYPGFHGEVLLKLPTPMLSETKMQAGHVKYNPHEVQALRAMRGRIRRTKKKLQTQSIPKEGVFDIAFFMPPAPPL</sequence>
<evidence type="ECO:0000313" key="2">
    <source>
        <dbReference type="Proteomes" id="UP000179807"/>
    </source>
</evidence>
<gene>
    <name evidence="1" type="ORF">TRFO_09525</name>
</gene>
<accession>A0A1J4JIB0</accession>
<comment type="caution">
    <text evidence="1">The sequence shown here is derived from an EMBL/GenBank/DDBJ whole genome shotgun (WGS) entry which is preliminary data.</text>
</comment>
<dbReference type="GeneID" id="94829616"/>
<reference evidence="1" key="1">
    <citation type="submission" date="2016-10" db="EMBL/GenBank/DDBJ databases">
        <authorList>
            <person name="Benchimol M."/>
            <person name="Almeida L.G."/>
            <person name="Vasconcelos A.T."/>
            <person name="Perreira-Neves A."/>
            <person name="Rosa I.A."/>
            <person name="Tasca T."/>
            <person name="Bogo M.R."/>
            <person name="de Souza W."/>
        </authorList>
    </citation>
    <scope>NUCLEOTIDE SEQUENCE [LARGE SCALE GENOMIC DNA]</scope>
    <source>
        <strain evidence="1">K</strain>
    </source>
</reference>
<organism evidence="1 2">
    <name type="scientific">Tritrichomonas foetus</name>
    <dbReference type="NCBI Taxonomy" id="1144522"/>
    <lineage>
        <taxon>Eukaryota</taxon>
        <taxon>Metamonada</taxon>
        <taxon>Parabasalia</taxon>
        <taxon>Tritrichomonadida</taxon>
        <taxon>Tritrichomonadidae</taxon>
        <taxon>Tritrichomonas</taxon>
    </lineage>
</organism>
<protein>
    <submittedName>
        <fullName evidence="1">Uncharacterized protein</fullName>
    </submittedName>
</protein>
<name>A0A1J4JIB0_9EUKA</name>
<proteinExistence type="predicted"/>
<dbReference type="EMBL" id="MLAK01001126">
    <property type="protein sequence ID" value="OHS97261.1"/>
    <property type="molecule type" value="Genomic_DNA"/>
</dbReference>
<evidence type="ECO:0000313" key="1">
    <source>
        <dbReference type="EMBL" id="OHS97261.1"/>
    </source>
</evidence>
<dbReference type="VEuPathDB" id="TrichDB:TRFO_09525"/>
<keyword evidence="2" id="KW-1185">Reference proteome</keyword>
<dbReference type="RefSeq" id="XP_068350398.1">
    <property type="nucleotide sequence ID" value="XM_068494912.1"/>
</dbReference>